<organism evidence="1 2">
    <name type="scientific">Allacma fusca</name>
    <dbReference type="NCBI Taxonomy" id="39272"/>
    <lineage>
        <taxon>Eukaryota</taxon>
        <taxon>Metazoa</taxon>
        <taxon>Ecdysozoa</taxon>
        <taxon>Arthropoda</taxon>
        <taxon>Hexapoda</taxon>
        <taxon>Collembola</taxon>
        <taxon>Symphypleona</taxon>
        <taxon>Sminthuridae</taxon>
        <taxon>Allacma</taxon>
    </lineage>
</organism>
<evidence type="ECO:0000313" key="2">
    <source>
        <dbReference type="Proteomes" id="UP000708208"/>
    </source>
</evidence>
<dbReference type="AlphaFoldDB" id="A0A8J2K455"/>
<comment type="caution">
    <text evidence="1">The sequence shown here is derived from an EMBL/GenBank/DDBJ whole genome shotgun (WGS) entry which is preliminary data.</text>
</comment>
<feature type="non-terminal residue" evidence="1">
    <location>
        <position position="1"/>
    </location>
</feature>
<gene>
    <name evidence="1" type="ORF">AFUS01_LOCUS21431</name>
</gene>
<sequence>MRLDRAKELCFEQIDRDLLVLRSGIKDGLVDTETPFQSISFKGRRTVCQWQHLKDDINSLS</sequence>
<keyword evidence="2" id="KW-1185">Reference proteome</keyword>
<evidence type="ECO:0000313" key="1">
    <source>
        <dbReference type="EMBL" id="CAG7732953.1"/>
    </source>
</evidence>
<dbReference type="Proteomes" id="UP000708208">
    <property type="component" value="Unassembled WGS sequence"/>
</dbReference>
<protein>
    <submittedName>
        <fullName evidence="1">Uncharacterized protein</fullName>
    </submittedName>
</protein>
<accession>A0A8J2K455</accession>
<reference evidence="1" key="1">
    <citation type="submission" date="2021-06" db="EMBL/GenBank/DDBJ databases">
        <authorList>
            <person name="Hodson N. C."/>
            <person name="Mongue J. A."/>
            <person name="Jaron S. K."/>
        </authorList>
    </citation>
    <scope>NUCLEOTIDE SEQUENCE</scope>
</reference>
<proteinExistence type="predicted"/>
<name>A0A8J2K455_9HEXA</name>
<dbReference type="EMBL" id="CAJVCH010240804">
    <property type="protein sequence ID" value="CAG7732953.1"/>
    <property type="molecule type" value="Genomic_DNA"/>
</dbReference>